<dbReference type="Pfam" id="PF00480">
    <property type="entry name" value="ROK"/>
    <property type="match status" value="1"/>
</dbReference>
<dbReference type="PANTHER" id="PTHR18964">
    <property type="entry name" value="ROK (REPRESSOR, ORF, KINASE) FAMILY"/>
    <property type="match status" value="1"/>
</dbReference>
<comment type="similarity">
    <text evidence="1">Belongs to the ROK (NagC/XylR) family.</text>
</comment>
<reference evidence="2 3" key="1">
    <citation type="journal article" date="2016" name="Nat. Commun.">
        <title>Thousands of microbial genomes shed light on interconnected biogeochemical processes in an aquifer system.</title>
        <authorList>
            <person name="Anantharaman K."/>
            <person name="Brown C.T."/>
            <person name="Hug L.A."/>
            <person name="Sharon I."/>
            <person name="Castelle C.J."/>
            <person name="Probst A.J."/>
            <person name="Thomas B.C."/>
            <person name="Singh A."/>
            <person name="Wilkins M.J."/>
            <person name="Karaoz U."/>
            <person name="Brodie E.L."/>
            <person name="Williams K.H."/>
            <person name="Hubbard S.S."/>
            <person name="Banfield J.F."/>
        </authorList>
    </citation>
    <scope>NUCLEOTIDE SEQUENCE [LARGE SCALE GENOMIC DNA]</scope>
</reference>
<gene>
    <name evidence="2" type="ORF">A3D25_02860</name>
</gene>
<dbReference type="InterPro" id="IPR000600">
    <property type="entry name" value="ROK"/>
</dbReference>
<dbReference type="AlphaFoldDB" id="A0A1F5KJA2"/>
<dbReference type="Proteomes" id="UP000177328">
    <property type="component" value="Unassembled WGS sequence"/>
</dbReference>
<name>A0A1F5KJA2_9BACT</name>
<accession>A0A1F5KJA2</accession>
<comment type="caution">
    <text evidence="2">The sequence shown here is derived from an EMBL/GenBank/DDBJ whole genome shotgun (WGS) entry which is preliminary data.</text>
</comment>
<dbReference type="SUPFAM" id="SSF53067">
    <property type="entry name" value="Actin-like ATPase domain"/>
    <property type="match status" value="1"/>
</dbReference>
<organism evidence="2 3">
    <name type="scientific">Candidatus Daviesbacteria bacterium RIFCSPHIGHO2_02_FULL_43_12</name>
    <dbReference type="NCBI Taxonomy" id="1797776"/>
    <lineage>
        <taxon>Bacteria</taxon>
        <taxon>Candidatus Daviesiibacteriota</taxon>
    </lineage>
</organism>
<dbReference type="EMBL" id="MFDD01000003">
    <property type="protein sequence ID" value="OGE40954.1"/>
    <property type="molecule type" value="Genomic_DNA"/>
</dbReference>
<dbReference type="PANTHER" id="PTHR18964:SF149">
    <property type="entry name" value="BIFUNCTIONAL UDP-N-ACETYLGLUCOSAMINE 2-EPIMERASE_N-ACETYLMANNOSAMINE KINASE"/>
    <property type="match status" value="1"/>
</dbReference>
<evidence type="ECO:0000256" key="1">
    <source>
        <dbReference type="ARBA" id="ARBA00006479"/>
    </source>
</evidence>
<sequence>MYLILGIGGTHTRIGLSIDGQSIIHSSKVYTNKNFDQAMAEIKQTVDGLGVPREIQQIVVGVAGILNQDKRSLFHSPYLPDWDNKPLSERMSQIFSAPCALHNDAELEGLAEATRGAGQTHKIVGYLVVGTGLGGARIVEGKVDQSAFGMEPGHQLLTLDEDNSIEEWEQLVSGTAIEKITGHKAKELDDPKTWELLSKRFAIGLHNTIVHWSPNIVVISGSVGKRLDLEAVKRTLAKTLTIYPHLPEIVFGTLGDEAALLGGLQVAT</sequence>
<dbReference type="Gene3D" id="3.30.420.40">
    <property type="match status" value="2"/>
</dbReference>
<evidence type="ECO:0008006" key="4">
    <source>
        <dbReference type="Google" id="ProtNLM"/>
    </source>
</evidence>
<evidence type="ECO:0000313" key="3">
    <source>
        <dbReference type="Proteomes" id="UP000177328"/>
    </source>
</evidence>
<dbReference type="CDD" id="cd23763">
    <property type="entry name" value="ASKHA_ATPase_ROK"/>
    <property type="match status" value="1"/>
</dbReference>
<evidence type="ECO:0000313" key="2">
    <source>
        <dbReference type="EMBL" id="OGE40954.1"/>
    </source>
</evidence>
<protein>
    <recommendedName>
        <fullName evidence="4">ROK family protein</fullName>
    </recommendedName>
</protein>
<dbReference type="InterPro" id="IPR043129">
    <property type="entry name" value="ATPase_NBD"/>
</dbReference>
<proteinExistence type="inferred from homology"/>